<dbReference type="InterPro" id="IPR000433">
    <property type="entry name" value="Znf_ZZ"/>
</dbReference>
<evidence type="ECO:0000256" key="3">
    <source>
        <dbReference type="ARBA" id="ARBA00022833"/>
    </source>
</evidence>
<proteinExistence type="predicted"/>
<keyword evidence="8" id="KW-1185">Reference proteome</keyword>
<evidence type="ECO:0000256" key="1">
    <source>
        <dbReference type="ARBA" id="ARBA00022723"/>
    </source>
</evidence>
<organism evidence="7 8">
    <name type="scientific">Paraphoma chrysanthemicola</name>
    <dbReference type="NCBI Taxonomy" id="798071"/>
    <lineage>
        <taxon>Eukaryota</taxon>
        <taxon>Fungi</taxon>
        <taxon>Dikarya</taxon>
        <taxon>Ascomycota</taxon>
        <taxon>Pezizomycotina</taxon>
        <taxon>Dothideomycetes</taxon>
        <taxon>Pleosporomycetidae</taxon>
        <taxon>Pleosporales</taxon>
        <taxon>Pleosporineae</taxon>
        <taxon>Phaeosphaeriaceae</taxon>
        <taxon>Paraphoma</taxon>
    </lineage>
</organism>
<name>A0A8K0R3U1_9PLEO</name>
<dbReference type="Pfam" id="PF00569">
    <property type="entry name" value="ZZ"/>
    <property type="match status" value="1"/>
</dbReference>
<evidence type="ECO:0000259" key="6">
    <source>
        <dbReference type="PROSITE" id="PS50135"/>
    </source>
</evidence>
<evidence type="ECO:0000313" key="8">
    <source>
        <dbReference type="Proteomes" id="UP000813461"/>
    </source>
</evidence>
<dbReference type="GO" id="GO:0008270">
    <property type="term" value="F:zinc ion binding"/>
    <property type="evidence" value="ECO:0007669"/>
    <property type="project" value="UniProtKB-KW"/>
</dbReference>
<dbReference type="EMBL" id="JAGMVJ010000011">
    <property type="protein sequence ID" value="KAH7086404.1"/>
    <property type="molecule type" value="Genomic_DNA"/>
</dbReference>
<evidence type="ECO:0000256" key="5">
    <source>
        <dbReference type="SAM" id="MobiDB-lite"/>
    </source>
</evidence>
<feature type="region of interest" description="Disordered" evidence="5">
    <location>
        <begin position="101"/>
        <end position="130"/>
    </location>
</feature>
<dbReference type="AlphaFoldDB" id="A0A8K0R3U1"/>
<dbReference type="Proteomes" id="UP000813461">
    <property type="component" value="Unassembled WGS sequence"/>
</dbReference>
<keyword evidence="1" id="KW-0479">Metal-binding</keyword>
<dbReference type="SMART" id="SM00291">
    <property type="entry name" value="ZnF_ZZ"/>
    <property type="match status" value="1"/>
</dbReference>
<dbReference type="PROSITE" id="PS50135">
    <property type="entry name" value="ZF_ZZ_2"/>
    <property type="match status" value="1"/>
</dbReference>
<keyword evidence="3" id="KW-0862">Zinc</keyword>
<comment type="caution">
    <text evidence="7">The sequence shown here is derived from an EMBL/GenBank/DDBJ whole genome shotgun (WGS) entry which is preliminary data.</text>
</comment>
<dbReference type="Gene3D" id="3.30.60.90">
    <property type="match status" value="1"/>
</dbReference>
<sequence length="603" mass="66590">MSSPNPNQIPPAHPGWSNQNYKQPYAPIPSTHRFSQVYPQNQPYFAPYPAQPVPYVQPHYGNTTPAPIIAELPAPLPPAPPTTTPNDQLKEDELLAHRLQNLEVEEVRRRSSSNVSQTQRPGSMVAPSPQTHAPLLHQVSSLSLQPLSTNESLRPRSMTESSNCMPWSPGSFGMGTNSLPEVVPQSRSVSYVGDPAENFPIPVESEQQHTSPPPIVISDPIALSAYLEEYRQVPYPPTWSLPPVLATFYACGGSKTAPKSDWLSQQDTLTWRTIRPTEPAYNPAAPSYTFMFTAKGGSFRDPRFQWTLIGPESSTDPKKAPKNKDSVWTYDLRLDLNGGMRKSEVLGHGKKKAVLTTYVHALNYDSLRFIGPDGRSYLWVSSAKVSSVNGSRYDTIRHALFGAVGHNLDPLYGEIVADHTFWDGYVDQDETHTGAKCDGCQSTPINGLRWKCKTCHHHDVCENCRQLILSGGFGAEMQQSCDLSLVCLPDEALYIRSPAVDPTLVVATLQIIKDWERQTLRDERMKNPIGFKASEEAARKQDLGIMSYWQASDWDKKSTAHEKMGTIVKAKSKMEASDRTTSALGGLVGAGSALAVPAKQRLS</sequence>
<feature type="domain" description="ZZ-type" evidence="6">
    <location>
        <begin position="432"/>
        <end position="491"/>
    </location>
</feature>
<accession>A0A8K0R3U1</accession>
<feature type="region of interest" description="Disordered" evidence="5">
    <location>
        <begin position="1"/>
        <end position="34"/>
    </location>
</feature>
<gene>
    <name evidence="7" type="ORF">FB567DRAFT_629479</name>
</gene>
<evidence type="ECO:0000256" key="2">
    <source>
        <dbReference type="ARBA" id="ARBA00022771"/>
    </source>
</evidence>
<keyword evidence="2 4" id="KW-0863">Zinc-finger</keyword>
<dbReference type="OrthoDB" id="661148at2759"/>
<reference evidence="7" key="1">
    <citation type="journal article" date="2021" name="Nat. Commun.">
        <title>Genetic determinants of endophytism in the Arabidopsis root mycobiome.</title>
        <authorList>
            <person name="Mesny F."/>
            <person name="Miyauchi S."/>
            <person name="Thiergart T."/>
            <person name="Pickel B."/>
            <person name="Atanasova L."/>
            <person name="Karlsson M."/>
            <person name="Huettel B."/>
            <person name="Barry K.W."/>
            <person name="Haridas S."/>
            <person name="Chen C."/>
            <person name="Bauer D."/>
            <person name="Andreopoulos W."/>
            <person name="Pangilinan J."/>
            <person name="LaButti K."/>
            <person name="Riley R."/>
            <person name="Lipzen A."/>
            <person name="Clum A."/>
            <person name="Drula E."/>
            <person name="Henrissat B."/>
            <person name="Kohler A."/>
            <person name="Grigoriev I.V."/>
            <person name="Martin F.M."/>
            <person name="Hacquard S."/>
        </authorList>
    </citation>
    <scope>NUCLEOTIDE SEQUENCE</scope>
    <source>
        <strain evidence="7">MPI-SDFR-AT-0120</strain>
    </source>
</reference>
<evidence type="ECO:0000313" key="7">
    <source>
        <dbReference type="EMBL" id="KAH7086404.1"/>
    </source>
</evidence>
<dbReference type="InterPro" id="IPR043145">
    <property type="entry name" value="Znf_ZZ_sf"/>
</dbReference>
<feature type="region of interest" description="Disordered" evidence="5">
    <location>
        <begin position="143"/>
        <end position="163"/>
    </location>
</feature>
<evidence type="ECO:0000256" key="4">
    <source>
        <dbReference type="PROSITE-ProRule" id="PRU00228"/>
    </source>
</evidence>
<protein>
    <recommendedName>
        <fullName evidence="6">ZZ-type domain-containing protein</fullName>
    </recommendedName>
</protein>
<dbReference type="SUPFAM" id="SSF57850">
    <property type="entry name" value="RING/U-box"/>
    <property type="match status" value="1"/>
</dbReference>